<accession>A0A9X1YDF2</accession>
<gene>
    <name evidence="2" type="ORF">M0638_21805</name>
</gene>
<keyword evidence="3" id="KW-1185">Reference proteome</keyword>
<comment type="caution">
    <text evidence="2">The sequence shown here is derived from an EMBL/GenBank/DDBJ whole genome shotgun (WGS) entry which is preliminary data.</text>
</comment>
<sequence length="63" mass="6393">MLMCRKVEGAAAKRAGQSTPGRGACRCACGSPARRGVPPGAASATKMPLRARLSSSPSSTSCW</sequence>
<evidence type="ECO:0000256" key="1">
    <source>
        <dbReference type="SAM" id="MobiDB-lite"/>
    </source>
</evidence>
<proteinExistence type="predicted"/>
<reference evidence="2" key="1">
    <citation type="submission" date="2022-04" db="EMBL/GenBank/DDBJ databases">
        <title>Roseomonas acroporae sp. nov., isolated from coral Acropora digitifera.</title>
        <authorList>
            <person name="Sun H."/>
        </authorList>
    </citation>
    <scope>NUCLEOTIDE SEQUENCE</scope>
    <source>
        <strain evidence="2">NAR14</strain>
    </source>
</reference>
<protein>
    <submittedName>
        <fullName evidence="2">Uncharacterized protein</fullName>
    </submittedName>
</protein>
<feature type="compositionally biased region" description="Low complexity" evidence="1">
    <location>
        <begin position="54"/>
        <end position="63"/>
    </location>
</feature>
<dbReference type="Proteomes" id="UP001139516">
    <property type="component" value="Unassembled WGS sequence"/>
</dbReference>
<organism evidence="2 3">
    <name type="scientific">Roseomonas acroporae</name>
    <dbReference type="NCBI Taxonomy" id="2937791"/>
    <lineage>
        <taxon>Bacteria</taxon>
        <taxon>Pseudomonadati</taxon>
        <taxon>Pseudomonadota</taxon>
        <taxon>Alphaproteobacteria</taxon>
        <taxon>Acetobacterales</taxon>
        <taxon>Roseomonadaceae</taxon>
        <taxon>Roseomonas</taxon>
    </lineage>
</organism>
<dbReference type="EMBL" id="JALPRX010000103">
    <property type="protein sequence ID" value="MCK8787013.1"/>
    <property type="molecule type" value="Genomic_DNA"/>
</dbReference>
<name>A0A9X1YDF2_9PROT</name>
<feature type="region of interest" description="Disordered" evidence="1">
    <location>
        <begin position="35"/>
        <end position="63"/>
    </location>
</feature>
<evidence type="ECO:0000313" key="2">
    <source>
        <dbReference type="EMBL" id="MCK8787013.1"/>
    </source>
</evidence>
<evidence type="ECO:0000313" key="3">
    <source>
        <dbReference type="Proteomes" id="UP001139516"/>
    </source>
</evidence>
<dbReference type="AlphaFoldDB" id="A0A9X1YDF2"/>